<reference evidence="2 3" key="1">
    <citation type="submission" date="2018-06" db="EMBL/GenBank/DDBJ databases">
        <title>Genomic Encyclopedia of Type Strains, Phase III (KMG-III): the genomes of soil and plant-associated and newly described type strains.</title>
        <authorList>
            <person name="Whitman W."/>
        </authorList>
    </citation>
    <scope>NUCLEOTIDE SEQUENCE [LARGE SCALE GENOMIC DNA]</scope>
    <source>
        <strain evidence="2 3">CECT 5889</strain>
    </source>
</reference>
<feature type="transmembrane region" description="Helical" evidence="1">
    <location>
        <begin position="128"/>
        <end position="155"/>
    </location>
</feature>
<keyword evidence="1" id="KW-0472">Membrane</keyword>
<dbReference type="OrthoDB" id="9781927at2"/>
<feature type="transmembrane region" description="Helical" evidence="1">
    <location>
        <begin position="175"/>
        <end position="197"/>
    </location>
</feature>
<protein>
    <submittedName>
        <fullName evidence="2">Inner membrane protein</fullName>
    </submittedName>
</protein>
<organism evidence="2 3">
    <name type="scientific">Psychrobacter fozii</name>
    <dbReference type="NCBI Taxonomy" id="198480"/>
    <lineage>
        <taxon>Bacteria</taxon>
        <taxon>Pseudomonadati</taxon>
        <taxon>Pseudomonadota</taxon>
        <taxon>Gammaproteobacteria</taxon>
        <taxon>Moraxellales</taxon>
        <taxon>Moraxellaceae</taxon>
        <taxon>Psychrobacter</taxon>
    </lineage>
</organism>
<sequence>MDSLSQIVLGASVQGAVLGKYQGRKAYLYGAMLGTLPDLDVLIHYPDPISNMTYHRGFSHSLIVLTAVGIVGAWAISRYHAWRNMPLPYSTARLATAMTLALTTHPILDSFTVYGTQLLWPLQESLSLTPFSIASMFIIDPLYTLPLLIAMIVGLTQGRKLGIFKTGVLVHCQRLAIWMLVISSGYLMLSLGLKYYAQDKAEQTLAAAKIDNIARIKTMPVLPTILMWRTVAEDDQNRLIEIRGSVLDSRLPEYRYLTQYDNSQMLRANLPTASQPYAHRLDWFSGDWTGYRTQTMLDDAVEPHKQDVQLVVDDLRMMAGDTAFFSFVLANKTGQQSPWQSVTPIDAPIVKVDSEPEVSRIELVKQGFVRVFDESVVDNDGGWVLVDED</sequence>
<name>A0A2V4UJA5_9GAMM</name>
<dbReference type="PANTHER" id="PTHR40031">
    <property type="entry name" value="HYPOTHETICAL MEMBRANE SPANNING PROTEIN"/>
    <property type="match status" value="1"/>
</dbReference>
<dbReference type="Proteomes" id="UP000247746">
    <property type="component" value="Unassembled WGS sequence"/>
</dbReference>
<accession>A0A2V4UJA5</accession>
<evidence type="ECO:0000256" key="1">
    <source>
        <dbReference type="SAM" id="Phobius"/>
    </source>
</evidence>
<dbReference type="AlphaFoldDB" id="A0A2V4UJA5"/>
<dbReference type="InterPro" id="IPR007404">
    <property type="entry name" value="YdjM-like"/>
</dbReference>
<keyword evidence="1" id="KW-1133">Transmembrane helix</keyword>
<dbReference type="Pfam" id="PF04307">
    <property type="entry name" value="YdjM"/>
    <property type="match status" value="1"/>
</dbReference>
<dbReference type="InterPro" id="IPR053170">
    <property type="entry name" value="Transcription_regulator"/>
</dbReference>
<keyword evidence="1" id="KW-0812">Transmembrane</keyword>
<gene>
    <name evidence="2" type="ORF">DFP82_11145</name>
</gene>
<dbReference type="PANTHER" id="PTHR40031:SF1">
    <property type="entry name" value="MEMBRANE-BOUND METAL-DEPENDENT HYDROLASE"/>
    <property type="match status" value="1"/>
</dbReference>
<proteinExistence type="predicted"/>
<evidence type="ECO:0000313" key="2">
    <source>
        <dbReference type="EMBL" id="PYE36696.1"/>
    </source>
</evidence>
<comment type="caution">
    <text evidence="2">The sequence shown here is derived from an EMBL/GenBank/DDBJ whole genome shotgun (WGS) entry which is preliminary data.</text>
</comment>
<feature type="transmembrane region" description="Helical" evidence="1">
    <location>
        <begin position="57"/>
        <end position="77"/>
    </location>
</feature>
<dbReference type="RefSeq" id="WP_110924167.1">
    <property type="nucleotide sequence ID" value="NZ_QJSU01000011.1"/>
</dbReference>
<evidence type="ECO:0000313" key="3">
    <source>
        <dbReference type="Proteomes" id="UP000247746"/>
    </source>
</evidence>
<keyword evidence="3" id="KW-1185">Reference proteome</keyword>
<dbReference type="EMBL" id="QJSU01000011">
    <property type="protein sequence ID" value="PYE36696.1"/>
    <property type="molecule type" value="Genomic_DNA"/>
</dbReference>